<evidence type="ECO:0000256" key="2">
    <source>
        <dbReference type="ARBA" id="ARBA00023043"/>
    </source>
</evidence>
<sequence length="153" mass="16045">MPGRTVRHVMAMVASAAIAACSPEETNNLVGAASSGNLPRVKEMVGQRANVNARAFDDGQTALIAAARGGKQDVVEYLIANGADVNLKDAGGTPLYWAAFEGQVSIFNYLHAHGGRLNADESSLAHLLRVLREKGLIDLANVVTSFAAQEKSG</sequence>
<dbReference type="Pfam" id="PF12796">
    <property type="entry name" value="Ank_2"/>
    <property type="match status" value="1"/>
</dbReference>
<name>A0A844AYZ3_9BURK</name>
<feature type="repeat" description="ANK" evidence="3">
    <location>
        <begin position="58"/>
        <end position="90"/>
    </location>
</feature>
<keyword evidence="4" id="KW-0732">Signal</keyword>
<evidence type="ECO:0000256" key="1">
    <source>
        <dbReference type="ARBA" id="ARBA00022737"/>
    </source>
</evidence>
<proteinExistence type="predicted"/>
<dbReference type="PROSITE" id="PS51257">
    <property type="entry name" value="PROKAR_LIPOPROTEIN"/>
    <property type="match status" value="1"/>
</dbReference>
<dbReference type="SUPFAM" id="SSF48403">
    <property type="entry name" value="Ankyrin repeat"/>
    <property type="match status" value="1"/>
</dbReference>
<keyword evidence="2 3" id="KW-0040">ANK repeat</keyword>
<dbReference type="EMBL" id="WJBU01000033">
    <property type="protein sequence ID" value="MRD49780.1"/>
    <property type="molecule type" value="Genomic_DNA"/>
</dbReference>
<keyword evidence="6" id="KW-1185">Reference proteome</keyword>
<dbReference type="SMART" id="SM00248">
    <property type="entry name" value="ANK"/>
    <property type="match status" value="3"/>
</dbReference>
<feature type="chain" id="PRO_5032289986" description="Ankyrin repeat-containing protein" evidence="4">
    <location>
        <begin position="20"/>
        <end position="153"/>
    </location>
</feature>
<dbReference type="OrthoDB" id="671583at2"/>
<dbReference type="PROSITE" id="PS50297">
    <property type="entry name" value="ANK_REP_REGION"/>
    <property type="match status" value="2"/>
</dbReference>
<reference evidence="5 6" key="1">
    <citation type="submission" date="2019-11" db="EMBL/GenBank/DDBJ databases">
        <title>Caenimonas koreensis gen. nov., sp. nov., isolated from activated sludge.</title>
        <authorList>
            <person name="Seung H.R."/>
        </authorList>
    </citation>
    <scope>NUCLEOTIDE SEQUENCE [LARGE SCALE GENOMIC DNA]</scope>
    <source>
        <strain evidence="5 6">EMB320</strain>
    </source>
</reference>
<dbReference type="PROSITE" id="PS50088">
    <property type="entry name" value="ANK_REPEAT"/>
    <property type="match status" value="2"/>
</dbReference>
<protein>
    <recommendedName>
        <fullName evidence="7">Ankyrin repeat-containing protein</fullName>
    </recommendedName>
</protein>
<keyword evidence="1" id="KW-0677">Repeat</keyword>
<feature type="signal peptide" evidence="4">
    <location>
        <begin position="1"/>
        <end position="19"/>
    </location>
</feature>
<comment type="caution">
    <text evidence="5">The sequence shown here is derived from an EMBL/GenBank/DDBJ whole genome shotgun (WGS) entry which is preliminary data.</text>
</comment>
<dbReference type="Proteomes" id="UP000487350">
    <property type="component" value="Unassembled WGS sequence"/>
</dbReference>
<evidence type="ECO:0000256" key="3">
    <source>
        <dbReference type="PROSITE-ProRule" id="PRU00023"/>
    </source>
</evidence>
<dbReference type="PANTHER" id="PTHR24171">
    <property type="entry name" value="ANKYRIN REPEAT DOMAIN-CONTAINING PROTEIN 39-RELATED"/>
    <property type="match status" value="1"/>
</dbReference>
<evidence type="ECO:0000313" key="6">
    <source>
        <dbReference type="Proteomes" id="UP000487350"/>
    </source>
</evidence>
<accession>A0A844AYZ3</accession>
<evidence type="ECO:0000313" key="5">
    <source>
        <dbReference type="EMBL" id="MRD49780.1"/>
    </source>
</evidence>
<dbReference type="InterPro" id="IPR036770">
    <property type="entry name" value="Ankyrin_rpt-contain_sf"/>
</dbReference>
<dbReference type="Gene3D" id="1.25.40.20">
    <property type="entry name" value="Ankyrin repeat-containing domain"/>
    <property type="match status" value="1"/>
</dbReference>
<dbReference type="AlphaFoldDB" id="A0A844AYZ3"/>
<dbReference type="PANTHER" id="PTHR24171:SF9">
    <property type="entry name" value="ANKYRIN REPEAT DOMAIN-CONTAINING PROTEIN 39"/>
    <property type="match status" value="1"/>
</dbReference>
<organism evidence="5 6">
    <name type="scientific">Caenimonas koreensis DSM 17982</name>
    <dbReference type="NCBI Taxonomy" id="1121255"/>
    <lineage>
        <taxon>Bacteria</taxon>
        <taxon>Pseudomonadati</taxon>
        <taxon>Pseudomonadota</taxon>
        <taxon>Betaproteobacteria</taxon>
        <taxon>Burkholderiales</taxon>
        <taxon>Comamonadaceae</taxon>
        <taxon>Caenimonas</taxon>
    </lineage>
</organism>
<evidence type="ECO:0008006" key="7">
    <source>
        <dbReference type="Google" id="ProtNLM"/>
    </source>
</evidence>
<evidence type="ECO:0000256" key="4">
    <source>
        <dbReference type="SAM" id="SignalP"/>
    </source>
</evidence>
<gene>
    <name evidence="5" type="ORF">GHT07_21130</name>
</gene>
<feature type="repeat" description="ANK" evidence="3">
    <location>
        <begin position="90"/>
        <end position="122"/>
    </location>
</feature>
<dbReference type="InterPro" id="IPR002110">
    <property type="entry name" value="Ankyrin_rpt"/>
</dbReference>